<evidence type="ECO:0000313" key="1">
    <source>
        <dbReference type="EMBL" id="TMS58249.1"/>
    </source>
</evidence>
<gene>
    <name evidence="1" type="ORF">MW7_005715</name>
</gene>
<proteinExistence type="predicted"/>
<dbReference type="Proteomes" id="UP000004277">
    <property type="component" value="Unassembled WGS sequence"/>
</dbReference>
<organism evidence="1 2">
    <name type="scientific">Imbroritus primus</name>
    <dbReference type="NCBI Taxonomy" id="3058603"/>
    <lineage>
        <taxon>Bacteria</taxon>
        <taxon>Pseudomonadati</taxon>
        <taxon>Pseudomonadota</taxon>
        <taxon>Betaproteobacteria</taxon>
        <taxon>Burkholderiales</taxon>
        <taxon>Burkholderiaceae</taxon>
        <taxon>Imbroritus</taxon>
    </lineage>
</organism>
<accession>A0ACD3SQ10</accession>
<evidence type="ECO:0000313" key="2">
    <source>
        <dbReference type="Proteomes" id="UP000004277"/>
    </source>
</evidence>
<name>A0ACD3SQ10_9BURK</name>
<sequence>MLLTTFDYAVLFVLLASGLIGVLRGLVREVLSLTGWILAFWVAYTYSGTAAGWMPDNLPGGPFVRTLAGFVLLFVMTVIGTALASALLAQLLTSTGLKPADRGLGFVFGVLRGVVLVLFLVTLGSFTKLPEEPFWRDAVTRPTIVQIMDVLRPWLPPELGQHLKA</sequence>
<keyword evidence="2" id="KW-1185">Reference proteome</keyword>
<protein>
    <submittedName>
        <fullName evidence="1">CvpA family protein</fullName>
    </submittedName>
</protein>
<comment type="caution">
    <text evidence="1">The sequence shown here is derived from an EMBL/GenBank/DDBJ whole genome shotgun (WGS) entry which is preliminary data.</text>
</comment>
<reference evidence="1" key="1">
    <citation type="submission" date="2019-05" db="EMBL/GenBank/DDBJ databases">
        <title>Revised genome assembly of Burkholderiaceae (previously Ralstonia) sp. PBA.</title>
        <authorList>
            <person name="Gan H.M."/>
        </authorList>
    </citation>
    <scope>NUCLEOTIDE SEQUENCE</scope>
    <source>
        <strain evidence="1">PBA</strain>
    </source>
</reference>
<dbReference type="EMBL" id="AKCV02000015">
    <property type="protein sequence ID" value="TMS58249.1"/>
    <property type="molecule type" value="Genomic_DNA"/>
</dbReference>